<dbReference type="Gene3D" id="6.10.260.10">
    <property type="match status" value="1"/>
</dbReference>
<comment type="pathway">
    <text evidence="1 7">Glycan biosynthesis; glycogen biosynthesis.</text>
</comment>
<keyword evidence="3 7" id="KW-0328">Glycosyltransferase</keyword>
<dbReference type="EC" id="2.4.1.11" evidence="7"/>
<dbReference type="Proteomes" id="UP000252519">
    <property type="component" value="Unassembled WGS sequence"/>
</dbReference>
<evidence type="ECO:0000256" key="1">
    <source>
        <dbReference type="ARBA" id="ARBA00004964"/>
    </source>
</evidence>
<sequence>MSSQTREAISSLSHWLDSTTISRPPAILDTRVLPSLLSSFIQVLSPANSFNVESLKGQAVTKQLKEAVDRIKESIGQRMFDVCLQGQLPDGQDLLSPAEKVLLKRCIMATEKYDLPPICTHNMIRGDDQVLSALRRTRLVNNRTDRVKVVFHPEFLSSVSPLIGLDYEDFVRGCHLGVFPSYYEP</sequence>
<feature type="non-terminal residue" evidence="8">
    <location>
        <position position="185"/>
    </location>
</feature>
<evidence type="ECO:0000256" key="3">
    <source>
        <dbReference type="ARBA" id="ARBA00022676"/>
    </source>
</evidence>
<keyword evidence="9" id="KW-1185">Reference proteome</keyword>
<evidence type="ECO:0000313" key="8">
    <source>
        <dbReference type="EMBL" id="RCN25947.1"/>
    </source>
</evidence>
<comment type="catalytic activity">
    <reaction evidence="6">
        <text>[(1-&gt;4)-alpha-D-glucosyl](n) + UDP-alpha-D-glucose = [(1-&gt;4)-alpha-D-glucosyl](n+1) + UDP + H(+)</text>
        <dbReference type="Rhea" id="RHEA:18549"/>
        <dbReference type="Rhea" id="RHEA-COMP:9584"/>
        <dbReference type="Rhea" id="RHEA-COMP:9587"/>
        <dbReference type="ChEBI" id="CHEBI:15378"/>
        <dbReference type="ChEBI" id="CHEBI:15444"/>
        <dbReference type="ChEBI" id="CHEBI:58223"/>
        <dbReference type="ChEBI" id="CHEBI:58885"/>
        <dbReference type="EC" id="2.4.1.11"/>
    </reaction>
    <physiologicalReaction direction="left-to-right" evidence="6">
        <dbReference type="Rhea" id="RHEA:18550"/>
    </physiologicalReaction>
</comment>
<gene>
    <name evidence="8" type="ORF">ANCCAN_28336</name>
</gene>
<keyword evidence="5 7" id="KW-0320">Glycogen biosynthesis</keyword>
<name>A0A368F6Z3_ANCCA</name>
<dbReference type="STRING" id="29170.A0A368F6Z3"/>
<dbReference type="PANTHER" id="PTHR10176:SF3">
    <property type="entry name" value="GLYCOGEN [STARCH] SYNTHASE"/>
    <property type="match status" value="1"/>
</dbReference>
<dbReference type="PANTHER" id="PTHR10176">
    <property type="entry name" value="GLYCOGEN SYNTHASE"/>
    <property type="match status" value="1"/>
</dbReference>
<evidence type="ECO:0000256" key="4">
    <source>
        <dbReference type="ARBA" id="ARBA00022679"/>
    </source>
</evidence>
<keyword evidence="4 7" id="KW-0808">Transferase</keyword>
<dbReference type="GO" id="GO:0005737">
    <property type="term" value="C:cytoplasm"/>
    <property type="evidence" value="ECO:0007669"/>
    <property type="project" value="TreeGrafter"/>
</dbReference>
<evidence type="ECO:0000256" key="7">
    <source>
        <dbReference type="RuleBase" id="RU363104"/>
    </source>
</evidence>
<dbReference type="EMBL" id="JOJR01009823">
    <property type="protein sequence ID" value="RCN25947.1"/>
    <property type="molecule type" value="Genomic_DNA"/>
</dbReference>
<comment type="caution">
    <text evidence="8">The sequence shown here is derived from an EMBL/GenBank/DDBJ whole genome shotgun (WGS) entry which is preliminary data.</text>
</comment>
<dbReference type="GO" id="GO:0005978">
    <property type="term" value="P:glycogen biosynthetic process"/>
    <property type="evidence" value="ECO:0007669"/>
    <property type="project" value="UniProtKB-UniPathway"/>
</dbReference>
<dbReference type="UniPathway" id="UPA00164"/>
<dbReference type="Pfam" id="PF05693">
    <property type="entry name" value="Glycogen_syn"/>
    <property type="match status" value="1"/>
</dbReference>
<comment type="function">
    <text evidence="7">Transfers the glycosyl residue from UDP-Glc to the non-reducing end of alpha-1,4-glucan.</text>
</comment>
<evidence type="ECO:0000256" key="2">
    <source>
        <dbReference type="ARBA" id="ARBA00010686"/>
    </source>
</evidence>
<comment type="similarity">
    <text evidence="2 7">Belongs to the glycosyltransferase 3 family.</text>
</comment>
<proteinExistence type="inferred from homology"/>
<organism evidence="8 9">
    <name type="scientific">Ancylostoma caninum</name>
    <name type="common">Dog hookworm</name>
    <dbReference type="NCBI Taxonomy" id="29170"/>
    <lineage>
        <taxon>Eukaryota</taxon>
        <taxon>Metazoa</taxon>
        <taxon>Ecdysozoa</taxon>
        <taxon>Nematoda</taxon>
        <taxon>Chromadorea</taxon>
        <taxon>Rhabditida</taxon>
        <taxon>Rhabditina</taxon>
        <taxon>Rhabditomorpha</taxon>
        <taxon>Strongyloidea</taxon>
        <taxon>Ancylostomatidae</taxon>
        <taxon>Ancylostomatinae</taxon>
        <taxon>Ancylostoma</taxon>
    </lineage>
</organism>
<evidence type="ECO:0000256" key="6">
    <source>
        <dbReference type="ARBA" id="ARBA00047345"/>
    </source>
</evidence>
<evidence type="ECO:0000313" key="9">
    <source>
        <dbReference type="Proteomes" id="UP000252519"/>
    </source>
</evidence>
<dbReference type="OrthoDB" id="6335297at2759"/>
<dbReference type="AlphaFoldDB" id="A0A368F6Z3"/>
<evidence type="ECO:0000256" key="5">
    <source>
        <dbReference type="ARBA" id="ARBA00023056"/>
    </source>
</evidence>
<protein>
    <recommendedName>
        <fullName evidence="7">Glycogen [starch] synthase</fullName>
        <ecNumber evidence="7">2.4.1.11</ecNumber>
    </recommendedName>
</protein>
<reference evidence="8 9" key="1">
    <citation type="submission" date="2014-10" db="EMBL/GenBank/DDBJ databases">
        <title>Draft genome of the hookworm Ancylostoma caninum.</title>
        <authorList>
            <person name="Mitreva M."/>
        </authorList>
    </citation>
    <scope>NUCLEOTIDE SEQUENCE [LARGE SCALE GENOMIC DNA]</scope>
    <source>
        <strain evidence="8 9">Baltimore</strain>
    </source>
</reference>
<dbReference type="InterPro" id="IPR008631">
    <property type="entry name" value="Glycogen_synth"/>
</dbReference>
<accession>A0A368F6Z3</accession>
<dbReference type="GO" id="GO:0004373">
    <property type="term" value="F:alpha-1,4-glucan glucosyltransferase (UDP-glucose donor) activity"/>
    <property type="evidence" value="ECO:0007669"/>
    <property type="project" value="UniProtKB-EC"/>
</dbReference>